<dbReference type="PRINTS" id="PR00175">
    <property type="entry name" value="NAALASMPORT"/>
</dbReference>
<keyword evidence="7 8" id="KW-0472">Membrane</keyword>
<dbReference type="PANTHER" id="PTHR30330:SF3">
    <property type="entry name" value="TRANSCRIPTIONAL REGULATOR, LRP FAMILY"/>
    <property type="match status" value="1"/>
</dbReference>
<keyword evidence="8" id="KW-0769">Symport</keyword>
<feature type="transmembrane region" description="Helical" evidence="8">
    <location>
        <begin position="6"/>
        <end position="26"/>
    </location>
</feature>
<dbReference type="Pfam" id="PF01235">
    <property type="entry name" value="Na_Ala_symp"/>
    <property type="match status" value="1"/>
</dbReference>
<proteinExistence type="inferred from homology"/>
<comment type="similarity">
    <text evidence="2 8">Belongs to the alanine or glycine:cation symporter (AGCS) (TC 2.A.25) family.</text>
</comment>
<name>A0A399S3S9_9BACT</name>
<feature type="transmembrane region" description="Helical" evidence="8">
    <location>
        <begin position="55"/>
        <end position="75"/>
    </location>
</feature>
<feature type="transmembrane region" description="Helical" evidence="8">
    <location>
        <begin position="81"/>
        <end position="104"/>
    </location>
</feature>
<comment type="caution">
    <text evidence="9">The sequence shown here is derived from an EMBL/GenBank/DDBJ whole genome shotgun (WGS) entry which is preliminary data.</text>
</comment>
<reference evidence="10" key="1">
    <citation type="submission" date="2018-08" db="EMBL/GenBank/DDBJ databases">
        <title>Mucilaginibacter sp. MYSH2.</title>
        <authorList>
            <person name="Seo T."/>
        </authorList>
    </citation>
    <scope>NUCLEOTIDE SEQUENCE [LARGE SCALE GENOMIC DNA]</scope>
    <source>
        <strain evidence="10">KIRAN</strain>
    </source>
</reference>
<feature type="transmembrane region" description="Helical" evidence="8">
    <location>
        <begin position="380"/>
        <end position="400"/>
    </location>
</feature>
<accession>A0A399S3S9</accession>
<dbReference type="Proteomes" id="UP000266005">
    <property type="component" value="Unassembled WGS sequence"/>
</dbReference>
<evidence type="ECO:0000256" key="7">
    <source>
        <dbReference type="ARBA" id="ARBA00023136"/>
    </source>
</evidence>
<keyword evidence="10" id="KW-1185">Reference proteome</keyword>
<comment type="subcellular location">
    <subcellularLocation>
        <location evidence="1 8">Cell membrane</location>
        <topology evidence="1 8">Multi-pass membrane protein</topology>
    </subcellularLocation>
</comment>
<dbReference type="GO" id="GO:0005283">
    <property type="term" value="F:amino acid:sodium symporter activity"/>
    <property type="evidence" value="ECO:0007669"/>
    <property type="project" value="InterPro"/>
</dbReference>
<feature type="transmembrane region" description="Helical" evidence="8">
    <location>
        <begin position="132"/>
        <end position="153"/>
    </location>
</feature>
<evidence type="ECO:0000256" key="6">
    <source>
        <dbReference type="ARBA" id="ARBA00022989"/>
    </source>
</evidence>
<keyword evidence="6 8" id="KW-1133">Transmembrane helix</keyword>
<evidence type="ECO:0000313" key="10">
    <source>
        <dbReference type="Proteomes" id="UP000266005"/>
    </source>
</evidence>
<dbReference type="EMBL" id="QWGE01000003">
    <property type="protein sequence ID" value="RIJ37901.1"/>
    <property type="molecule type" value="Genomic_DNA"/>
</dbReference>
<evidence type="ECO:0000256" key="3">
    <source>
        <dbReference type="ARBA" id="ARBA00022448"/>
    </source>
</evidence>
<dbReference type="OrthoDB" id="9804874at2"/>
<dbReference type="Gene3D" id="1.20.1740.10">
    <property type="entry name" value="Amino acid/polyamine transporter I"/>
    <property type="match status" value="1"/>
</dbReference>
<dbReference type="InterPro" id="IPR001463">
    <property type="entry name" value="Na/Ala_symport"/>
</dbReference>
<feature type="transmembrane region" description="Helical" evidence="8">
    <location>
        <begin position="296"/>
        <end position="319"/>
    </location>
</feature>
<feature type="transmembrane region" description="Helical" evidence="8">
    <location>
        <begin position="339"/>
        <end position="359"/>
    </location>
</feature>
<evidence type="ECO:0000256" key="2">
    <source>
        <dbReference type="ARBA" id="ARBA00009261"/>
    </source>
</evidence>
<feature type="transmembrane region" description="Helical" evidence="8">
    <location>
        <begin position="173"/>
        <end position="193"/>
    </location>
</feature>
<feature type="transmembrane region" description="Helical" evidence="8">
    <location>
        <begin position="205"/>
        <end position="222"/>
    </location>
</feature>
<organism evidence="9 10">
    <name type="scientific">Pontibacter oryzae</name>
    <dbReference type="NCBI Taxonomy" id="2304593"/>
    <lineage>
        <taxon>Bacteria</taxon>
        <taxon>Pseudomonadati</taxon>
        <taxon>Bacteroidota</taxon>
        <taxon>Cytophagia</taxon>
        <taxon>Cytophagales</taxon>
        <taxon>Hymenobacteraceae</taxon>
        <taxon>Pontibacter</taxon>
    </lineage>
</organism>
<dbReference type="AlphaFoldDB" id="A0A399S3S9"/>
<protein>
    <submittedName>
        <fullName evidence="9">Alanine:cation symporter family protein</fullName>
    </submittedName>
</protein>
<evidence type="ECO:0000256" key="5">
    <source>
        <dbReference type="ARBA" id="ARBA00022692"/>
    </source>
</evidence>
<keyword evidence="4 8" id="KW-1003">Cell membrane</keyword>
<sequence>MPLLILLMGGGFYFMLYSGFLPFRYLGHAINVLRGKYDDPNDPGDINHFEALSSALAATVGMGNISGVAVAIATGGPGVLFWMWVSAFVGMATKFFTCSLAIMYRGRDTNGHLEGGPMYVITEGLGRKWKPLAAFFAIAGLFGTLPIFQANQLTQVLREVVLVPNGIATENPFYWNLGIGLILVVITSMVIFGGIKRIGHVAGKMVPSMVLLYMAAVFYIMFSHAESIPAAFALILEDAFSAKAVLGGAVGAIIIAGARRAAFSNEAGIGTAAMMHGAAKTDEPIREGLVAMLGPFIDTLIVCTLTGLAIIITGTWQTSDSNGVTMTATAFGSSLPGGIGSYVLVVCVLIFAFTSLFSYSYYGTKCFGFLFGAKYKHYYNYFYVFTIAFGAVASITAVLALIDGMYAMMAIPTVVSALILSPKVMRAARDYFKRMKEFREEKVQV</sequence>
<keyword evidence="5 8" id="KW-0812">Transmembrane</keyword>
<dbReference type="GO" id="GO:0005886">
    <property type="term" value="C:plasma membrane"/>
    <property type="evidence" value="ECO:0007669"/>
    <property type="project" value="UniProtKB-SubCell"/>
</dbReference>
<evidence type="ECO:0000256" key="8">
    <source>
        <dbReference type="RuleBase" id="RU363064"/>
    </source>
</evidence>
<dbReference type="NCBIfam" id="TIGR00835">
    <property type="entry name" value="agcS"/>
    <property type="match status" value="1"/>
</dbReference>
<keyword evidence="3 8" id="KW-0813">Transport</keyword>
<evidence type="ECO:0000256" key="1">
    <source>
        <dbReference type="ARBA" id="ARBA00004651"/>
    </source>
</evidence>
<evidence type="ECO:0000256" key="4">
    <source>
        <dbReference type="ARBA" id="ARBA00022475"/>
    </source>
</evidence>
<feature type="transmembrane region" description="Helical" evidence="8">
    <location>
        <begin position="406"/>
        <end position="425"/>
    </location>
</feature>
<evidence type="ECO:0000313" key="9">
    <source>
        <dbReference type="EMBL" id="RIJ37901.1"/>
    </source>
</evidence>
<gene>
    <name evidence="9" type="ORF">D1627_11800</name>
</gene>
<dbReference type="PANTHER" id="PTHR30330">
    <property type="entry name" value="AGSS FAMILY TRANSPORTER, SODIUM-ALANINE"/>
    <property type="match status" value="1"/>
</dbReference>
<feature type="transmembrane region" description="Helical" evidence="8">
    <location>
        <begin position="228"/>
        <end position="255"/>
    </location>
</feature>